<dbReference type="SUPFAM" id="SSF47648">
    <property type="entry name" value="Nucleoside phosphorylase/phosphoribosyltransferase N-terminal domain"/>
    <property type="match status" value="1"/>
</dbReference>
<keyword evidence="7" id="KW-1185">Reference proteome</keyword>
<dbReference type="SMART" id="SM00941">
    <property type="entry name" value="PYNP_C"/>
    <property type="match status" value="1"/>
</dbReference>
<dbReference type="InterPro" id="IPR035902">
    <property type="entry name" value="Nuc_phospho_transferase"/>
</dbReference>
<dbReference type="PROSITE" id="PS00647">
    <property type="entry name" value="THYMID_PHOSPHORYLASE"/>
    <property type="match status" value="1"/>
</dbReference>
<dbReference type="InterPro" id="IPR017459">
    <property type="entry name" value="Glycosyl_Trfase_fam3_N_dom"/>
</dbReference>
<organism evidence="6 7">
    <name type="scientific">Luteibacter flocculans</name>
    <dbReference type="NCBI Taxonomy" id="2780091"/>
    <lineage>
        <taxon>Bacteria</taxon>
        <taxon>Pseudomonadati</taxon>
        <taxon>Pseudomonadota</taxon>
        <taxon>Gammaproteobacteria</taxon>
        <taxon>Lysobacterales</taxon>
        <taxon>Rhodanobacteraceae</taxon>
        <taxon>Luteibacter</taxon>
    </lineage>
</organism>
<dbReference type="InterPro" id="IPR017872">
    <property type="entry name" value="Pyrmidine_PPase_CS"/>
</dbReference>
<reference evidence="6" key="1">
    <citation type="submission" date="2020-10" db="EMBL/GenBank/DDBJ databases">
        <title>Whole-genome sequence of Luteibacter sp. EIF3.</title>
        <authorList>
            <person name="Friedrich I."/>
            <person name="Hertel R."/>
            <person name="Daniel R."/>
        </authorList>
    </citation>
    <scope>NUCLEOTIDE SEQUENCE</scope>
    <source>
        <strain evidence="6">EIF3</strain>
    </source>
</reference>
<dbReference type="InterPro" id="IPR036566">
    <property type="entry name" value="PYNP-like_C_sf"/>
</dbReference>
<accession>A0ABY4T659</accession>
<dbReference type="Pfam" id="PF00591">
    <property type="entry name" value="Glycos_transf_3"/>
    <property type="match status" value="1"/>
</dbReference>
<evidence type="ECO:0000313" key="6">
    <source>
        <dbReference type="EMBL" id="URL60096.1"/>
    </source>
</evidence>
<dbReference type="GO" id="GO:0009032">
    <property type="term" value="F:thymidine phosphorylase activity"/>
    <property type="evidence" value="ECO:0007669"/>
    <property type="project" value="UniProtKB-EC"/>
</dbReference>
<protein>
    <recommendedName>
        <fullName evidence="1">thymidine phosphorylase</fullName>
        <ecNumber evidence="1">2.4.2.4</ecNumber>
    </recommendedName>
</protein>
<sequence length="510" mass="53400">MDGTKGEVAGPLQREGIDSGDEFIVFLPDGDGSPGLPARTRVRICVGQGTACPREAYATVYVGRCGGAAGIGVSESLWHALAPRAGEWAMVKRTPPPASMAWVRATMHGHALPPEAMREVVRDIAARRYSPIETAAFVAASAHGNLASREVAALTHALIESGFRLAWPGRHAIDKHCIGGLPGNRTTPIVVAIAASLGITMPKASSRAITSAAGTADVMETMAPVVMDAARMRRVVEQENGCVVWSGGLGFAPADDRLIRAQRELDVNAPAHIVASVLAKKVACGASSVLIDIPVGPTAKVRTREEAEVLVDLFAQVADDVGLAVRTLVTDGTHPVGCGIGPALEARDVLAVLHGDAEAPTDLRERSVQVAAAVLMLSGRYTSEIAAREAANHALTSGMARARFEGICLAQGGMREPPRARCVQVVHATSNALVRGFDCRMLARLARLAGAPEFPEAGVRLRVRPGDRVEPGQPLLELHGPSMGSIESAAGYAAVQSDLVRLDHKEGAVV</sequence>
<gene>
    <name evidence="6" type="ORF">IM816_08475</name>
</gene>
<evidence type="ECO:0000259" key="5">
    <source>
        <dbReference type="SMART" id="SM00941"/>
    </source>
</evidence>
<dbReference type="Proteomes" id="UP001056681">
    <property type="component" value="Chromosome"/>
</dbReference>
<dbReference type="Gene3D" id="3.90.1170.30">
    <property type="entry name" value="Pyrimidine nucleoside phosphorylase-like, C-terminal domain"/>
    <property type="match status" value="1"/>
</dbReference>
<dbReference type="InterPro" id="IPR013466">
    <property type="entry name" value="Thymidine/AMP_Pase"/>
</dbReference>
<evidence type="ECO:0000256" key="4">
    <source>
        <dbReference type="ARBA" id="ARBA00048550"/>
    </source>
</evidence>
<dbReference type="PANTHER" id="PTHR10515">
    <property type="entry name" value="THYMIDINE PHOSPHORYLASE"/>
    <property type="match status" value="1"/>
</dbReference>
<dbReference type="InterPro" id="IPR013102">
    <property type="entry name" value="PYNP_C"/>
</dbReference>
<dbReference type="Gene3D" id="1.20.970.10">
    <property type="entry name" value="Transferase, Pyrimidine Nucleoside Phosphorylase, Chain C"/>
    <property type="match status" value="1"/>
</dbReference>
<dbReference type="SUPFAM" id="SSF52418">
    <property type="entry name" value="Nucleoside phosphorylase/phosphoribosyltransferase catalytic domain"/>
    <property type="match status" value="1"/>
</dbReference>
<dbReference type="EC" id="2.4.2.4" evidence="1"/>
<evidence type="ECO:0000256" key="1">
    <source>
        <dbReference type="ARBA" id="ARBA00011892"/>
    </source>
</evidence>
<dbReference type="PANTHER" id="PTHR10515:SF0">
    <property type="entry name" value="THYMIDINE PHOSPHORYLASE"/>
    <property type="match status" value="1"/>
</dbReference>
<dbReference type="SUPFAM" id="SSF54680">
    <property type="entry name" value="Pyrimidine nucleoside phosphorylase C-terminal domain"/>
    <property type="match status" value="1"/>
</dbReference>
<evidence type="ECO:0000256" key="3">
    <source>
        <dbReference type="ARBA" id="ARBA00022679"/>
    </source>
</evidence>
<feature type="domain" description="Pyrimidine nucleoside phosphorylase C-terminal" evidence="5">
    <location>
        <begin position="433"/>
        <end position="500"/>
    </location>
</feature>
<keyword evidence="2 6" id="KW-0328">Glycosyltransferase</keyword>
<dbReference type="Gene3D" id="3.40.1030.10">
    <property type="entry name" value="Nucleoside phosphorylase/phosphoribosyltransferase catalytic domain"/>
    <property type="match status" value="1"/>
</dbReference>
<dbReference type="InterPro" id="IPR000053">
    <property type="entry name" value="Thymidine/pyrmidine_PPase"/>
</dbReference>
<evidence type="ECO:0000313" key="7">
    <source>
        <dbReference type="Proteomes" id="UP001056681"/>
    </source>
</evidence>
<proteinExistence type="predicted"/>
<dbReference type="InterPro" id="IPR000312">
    <property type="entry name" value="Glycosyl_Trfase_fam3"/>
</dbReference>
<dbReference type="EMBL" id="CP063231">
    <property type="protein sequence ID" value="URL60096.1"/>
    <property type="molecule type" value="Genomic_DNA"/>
</dbReference>
<keyword evidence="3 6" id="KW-0808">Transferase</keyword>
<name>A0ABY4T659_9GAMM</name>
<comment type="catalytic activity">
    <reaction evidence="4">
        <text>thymidine + phosphate = 2-deoxy-alpha-D-ribose 1-phosphate + thymine</text>
        <dbReference type="Rhea" id="RHEA:16037"/>
        <dbReference type="ChEBI" id="CHEBI:17748"/>
        <dbReference type="ChEBI" id="CHEBI:17821"/>
        <dbReference type="ChEBI" id="CHEBI:43474"/>
        <dbReference type="ChEBI" id="CHEBI:57259"/>
        <dbReference type="EC" id="2.4.2.4"/>
    </reaction>
</comment>
<evidence type="ECO:0000256" key="2">
    <source>
        <dbReference type="ARBA" id="ARBA00022676"/>
    </source>
</evidence>
<dbReference type="NCBIfam" id="NF003338">
    <property type="entry name" value="PRK04350.1"/>
    <property type="match status" value="1"/>
</dbReference>
<dbReference type="NCBIfam" id="TIGR02645">
    <property type="entry name" value="ARCH_P_rylase"/>
    <property type="match status" value="1"/>
</dbReference>
<dbReference type="RefSeq" id="WP_250340547.1">
    <property type="nucleotide sequence ID" value="NZ_CP063231.1"/>
</dbReference>
<dbReference type="InterPro" id="IPR036320">
    <property type="entry name" value="Glycosyl_Trfase_fam3_N_dom_sf"/>
</dbReference>
<dbReference type="Pfam" id="PF02885">
    <property type="entry name" value="Glycos_trans_3N"/>
    <property type="match status" value="1"/>
</dbReference>